<evidence type="ECO:0000256" key="7">
    <source>
        <dbReference type="ARBA" id="ARBA00023136"/>
    </source>
</evidence>
<dbReference type="PANTHER" id="PTHR47464:SF3">
    <property type="entry name" value="MACOILIN-2 ISOFORM X1"/>
    <property type="match status" value="1"/>
</dbReference>
<keyword evidence="4" id="KW-0812">Transmembrane</keyword>
<comment type="similarity">
    <text evidence="3">Belongs to the macoilin family.</text>
</comment>
<keyword evidence="9" id="KW-0175">Coiled coil</keyword>
<feature type="coiled-coil region" evidence="9">
    <location>
        <begin position="269"/>
        <end position="366"/>
    </location>
</feature>
<accession>A0A9F7RNA8</accession>
<dbReference type="RefSeq" id="XP_053540176.1">
    <property type="nucleotide sequence ID" value="XM_053684201.1"/>
</dbReference>
<reference evidence="12" key="2">
    <citation type="submission" date="2025-08" db="UniProtKB">
        <authorList>
            <consortium name="RefSeq"/>
        </authorList>
    </citation>
    <scope>IDENTIFICATION</scope>
    <source>
        <tissue evidence="12">Blood</tissue>
    </source>
</reference>
<dbReference type="Proteomes" id="UP000221080">
    <property type="component" value="Chromosome 12"/>
</dbReference>
<gene>
    <name evidence="12" type="primary">maco1a</name>
</gene>
<dbReference type="PANTHER" id="PTHR47464">
    <property type="entry name" value="MACOILIN"/>
    <property type="match status" value="1"/>
</dbReference>
<evidence type="ECO:0000256" key="2">
    <source>
        <dbReference type="ARBA" id="ARBA00004269"/>
    </source>
</evidence>
<evidence type="ECO:0000256" key="6">
    <source>
        <dbReference type="ARBA" id="ARBA00022989"/>
    </source>
</evidence>
<feature type="region of interest" description="Disordered" evidence="10">
    <location>
        <begin position="192"/>
        <end position="247"/>
    </location>
</feature>
<dbReference type="CTD" id="393289"/>
<dbReference type="GO" id="GO:0030867">
    <property type="term" value="C:rough endoplasmic reticulum membrane"/>
    <property type="evidence" value="ECO:0007669"/>
    <property type="project" value="UniProtKB-SubCell"/>
</dbReference>
<evidence type="ECO:0000256" key="4">
    <source>
        <dbReference type="ARBA" id="ARBA00022692"/>
    </source>
</evidence>
<feature type="coiled-coil region" evidence="9">
    <location>
        <begin position="390"/>
        <end position="438"/>
    </location>
</feature>
<feature type="compositionally biased region" description="Polar residues" evidence="10">
    <location>
        <begin position="531"/>
        <end position="550"/>
    </location>
</feature>
<evidence type="ECO:0000313" key="12">
    <source>
        <dbReference type="RefSeq" id="XP_053540176.1"/>
    </source>
</evidence>
<keyword evidence="11" id="KW-1185">Reference proteome</keyword>
<protein>
    <submittedName>
        <fullName evidence="12">Macoilin-1 isoform X3</fullName>
    </submittedName>
</protein>
<evidence type="ECO:0000256" key="3">
    <source>
        <dbReference type="ARBA" id="ARBA00008298"/>
    </source>
</evidence>
<evidence type="ECO:0000256" key="9">
    <source>
        <dbReference type="SAM" id="Coils"/>
    </source>
</evidence>
<keyword evidence="6" id="KW-1133">Transmembrane helix</keyword>
<evidence type="ECO:0000256" key="8">
    <source>
        <dbReference type="ARBA" id="ARBA00023242"/>
    </source>
</evidence>
<name>A0A9F7RNA8_ICTPU</name>
<keyword evidence="5" id="KW-0256">Endoplasmic reticulum</keyword>
<evidence type="ECO:0000256" key="1">
    <source>
        <dbReference type="ARBA" id="ARBA00004232"/>
    </source>
</evidence>
<sequence length="550" mass="62785">MQWLFFAASTYVWVQYVWHTERGVCLPTVSLWILFVYIEAAIRFKDLKNFHVGLCRPFAAHCIGYPVVTLGFGFKSYVSYKMRLRKQKEVQKENEFYMQLLQQALPLEQQMLQRQEREAEEGASKSMMEAEPTLLAQNGTKKLPISFPELEQRAKKQHQHSIGINNNILHTVESKLQDIEYMENYPSSKRLNNELNGCAEDAGGTDASSASSSRHYKNSSPRSHSSTNGSVPSSSNRNERKQKGVGKNAHRELMENCIPNNQLSKPDALVRLEQDVKKLKADLQASRQLEQELRSQINSLNSAERTTRSELSQLRHENELLQNKLHNAVQSKQKEKQTITQLEKRLKSEQDARSVAEKQLNEEKKRKKVEEAMAARAVALTAASSRGECTDSLRSRIRELESECKKLSHDLMFKEEQIQELEGKVQELHKYKENEKDTEVLMLALSAMQDKTQHLENSLSAETRIKLDLFSALGDAKRQLEIAQGQILQKEQEIKELKQKIAEVMAVMPSIAYSSDSNSMPPISPHYSSKFMDTSPSSLDPNASVYQPLK</sequence>
<evidence type="ECO:0000313" key="11">
    <source>
        <dbReference type="Proteomes" id="UP000221080"/>
    </source>
</evidence>
<dbReference type="InterPro" id="IPR019130">
    <property type="entry name" value="Macoilin"/>
</dbReference>
<comment type="subcellular location">
    <subcellularLocation>
        <location evidence="1">Nucleus membrane</location>
        <topology evidence="1">Multi-pass membrane protein</topology>
    </subcellularLocation>
    <subcellularLocation>
        <location evidence="2">Rough endoplasmic reticulum membrane</location>
        <topology evidence="2">Multi-pass membrane protein</topology>
    </subcellularLocation>
</comment>
<dbReference type="AlphaFoldDB" id="A0A9F7RNA8"/>
<feature type="region of interest" description="Disordered" evidence="10">
    <location>
        <begin position="515"/>
        <end position="550"/>
    </location>
</feature>
<organism evidence="11 12">
    <name type="scientific">Ictalurus punctatus</name>
    <name type="common">Channel catfish</name>
    <name type="synonym">Silurus punctatus</name>
    <dbReference type="NCBI Taxonomy" id="7998"/>
    <lineage>
        <taxon>Eukaryota</taxon>
        <taxon>Metazoa</taxon>
        <taxon>Chordata</taxon>
        <taxon>Craniata</taxon>
        <taxon>Vertebrata</taxon>
        <taxon>Euteleostomi</taxon>
        <taxon>Actinopterygii</taxon>
        <taxon>Neopterygii</taxon>
        <taxon>Teleostei</taxon>
        <taxon>Ostariophysi</taxon>
        <taxon>Siluriformes</taxon>
        <taxon>Ictaluridae</taxon>
        <taxon>Ictalurus</taxon>
    </lineage>
</organism>
<keyword evidence="8" id="KW-0539">Nucleus</keyword>
<keyword evidence="7" id="KW-0472">Membrane</keyword>
<dbReference type="GeneID" id="108273165"/>
<dbReference type="GO" id="GO:0031965">
    <property type="term" value="C:nuclear membrane"/>
    <property type="evidence" value="ECO:0007669"/>
    <property type="project" value="UniProtKB-SubCell"/>
</dbReference>
<evidence type="ECO:0000256" key="10">
    <source>
        <dbReference type="SAM" id="MobiDB-lite"/>
    </source>
</evidence>
<reference evidence="11" key="1">
    <citation type="journal article" date="2016" name="Nat. Commun.">
        <title>The channel catfish genome sequence provides insights into the evolution of scale formation in teleosts.</title>
        <authorList>
            <person name="Liu Z."/>
            <person name="Liu S."/>
            <person name="Yao J."/>
            <person name="Bao L."/>
            <person name="Zhang J."/>
            <person name="Li Y."/>
            <person name="Jiang C."/>
            <person name="Sun L."/>
            <person name="Wang R."/>
            <person name="Zhang Y."/>
            <person name="Zhou T."/>
            <person name="Zeng Q."/>
            <person name="Fu Q."/>
            <person name="Gao S."/>
            <person name="Li N."/>
            <person name="Koren S."/>
            <person name="Jiang Y."/>
            <person name="Zimin A."/>
            <person name="Xu P."/>
            <person name="Phillippy A.M."/>
            <person name="Geng X."/>
            <person name="Song L."/>
            <person name="Sun F."/>
            <person name="Li C."/>
            <person name="Wang X."/>
            <person name="Chen A."/>
            <person name="Jin Y."/>
            <person name="Yuan Z."/>
            <person name="Yang Y."/>
            <person name="Tan S."/>
            <person name="Peatman E."/>
            <person name="Lu J."/>
            <person name="Qin Z."/>
            <person name="Dunham R."/>
            <person name="Li Z."/>
            <person name="Sonstegard T."/>
            <person name="Feng J."/>
            <person name="Danzmann R.G."/>
            <person name="Schroeder S."/>
            <person name="Scheffler B."/>
            <person name="Duke M.V."/>
            <person name="Ballard L."/>
            <person name="Kucuktas H."/>
            <person name="Kaltenboeck L."/>
            <person name="Liu H."/>
            <person name="Armbruster J."/>
            <person name="Xie Y."/>
            <person name="Kirby M.L."/>
            <person name="Tian Y."/>
            <person name="Flanagan M.E."/>
            <person name="Mu W."/>
            <person name="Waldbieser G.C."/>
        </authorList>
    </citation>
    <scope>NUCLEOTIDE SEQUENCE [LARGE SCALE GENOMIC DNA]</scope>
    <source>
        <strain evidence="11">SDA103</strain>
    </source>
</reference>
<proteinExistence type="inferred from homology"/>
<dbReference type="Pfam" id="PF09726">
    <property type="entry name" value="Macoilin"/>
    <property type="match status" value="1"/>
</dbReference>
<feature type="coiled-coil region" evidence="9">
    <location>
        <begin position="473"/>
        <end position="507"/>
    </location>
</feature>
<feature type="compositionally biased region" description="Low complexity" evidence="10">
    <location>
        <begin position="223"/>
        <end position="235"/>
    </location>
</feature>
<evidence type="ECO:0000256" key="5">
    <source>
        <dbReference type="ARBA" id="ARBA00022824"/>
    </source>
</evidence>
<dbReference type="GO" id="GO:0023041">
    <property type="term" value="P:neuronal signal transduction"/>
    <property type="evidence" value="ECO:0007669"/>
    <property type="project" value="InterPro"/>
</dbReference>